<dbReference type="SMART" id="SM00054">
    <property type="entry name" value="EFh"/>
    <property type="match status" value="2"/>
</dbReference>
<evidence type="ECO:0000256" key="2">
    <source>
        <dbReference type="ARBA" id="ARBA00022737"/>
    </source>
</evidence>
<dbReference type="InterPro" id="IPR002048">
    <property type="entry name" value="EF_hand_dom"/>
</dbReference>
<dbReference type="GO" id="GO:0005509">
    <property type="term" value="F:calcium ion binding"/>
    <property type="evidence" value="ECO:0007669"/>
    <property type="project" value="InterPro"/>
</dbReference>
<name>A0A443QPC0_9ACAR</name>
<evidence type="ECO:0000256" key="1">
    <source>
        <dbReference type="ARBA" id="ARBA00022723"/>
    </source>
</evidence>
<proteinExistence type="predicted"/>
<dbReference type="PROSITE" id="PS00018">
    <property type="entry name" value="EF_HAND_1"/>
    <property type="match status" value="2"/>
</dbReference>
<sequence>ECPSGAVTEEDFKMIFNQFFPQGVEKIQWIFNLYDINGDNYITKNEMLIIANAIYDMLGCLTKPKNESKSIEERVDEIFEQMDANKDGVISYEEFCEWCQN</sequence>
<dbReference type="AlphaFoldDB" id="A0A443QPC0"/>
<feature type="non-terminal residue" evidence="5">
    <location>
        <position position="1"/>
    </location>
</feature>
<dbReference type="InterPro" id="IPR011992">
    <property type="entry name" value="EF-hand-dom_pair"/>
</dbReference>
<dbReference type="SUPFAM" id="SSF47473">
    <property type="entry name" value="EF-hand"/>
    <property type="match status" value="1"/>
</dbReference>
<evidence type="ECO:0000256" key="3">
    <source>
        <dbReference type="ARBA" id="ARBA00022837"/>
    </source>
</evidence>
<dbReference type="STRING" id="1965070.A0A443QPC0"/>
<dbReference type="PANTHER" id="PTHR23055:SF167">
    <property type="entry name" value="EF-HAND DOMAIN-CONTAINING PROTEIN"/>
    <property type="match status" value="1"/>
</dbReference>
<dbReference type="EMBL" id="NCKU01005209">
    <property type="protein sequence ID" value="RWS04870.1"/>
    <property type="molecule type" value="Genomic_DNA"/>
</dbReference>
<organism evidence="5 6">
    <name type="scientific">Dinothrombium tinctorium</name>
    <dbReference type="NCBI Taxonomy" id="1965070"/>
    <lineage>
        <taxon>Eukaryota</taxon>
        <taxon>Metazoa</taxon>
        <taxon>Ecdysozoa</taxon>
        <taxon>Arthropoda</taxon>
        <taxon>Chelicerata</taxon>
        <taxon>Arachnida</taxon>
        <taxon>Acari</taxon>
        <taxon>Acariformes</taxon>
        <taxon>Trombidiformes</taxon>
        <taxon>Prostigmata</taxon>
        <taxon>Anystina</taxon>
        <taxon>Parasitengona</taxon>
        <taxon>Trombidioidea</taxon>
        <taxon>Trombidiidae</taxon>
        <taxon>Dinothrombium</taxon>
    </lineage>
</organism>
<dbReference type="OrthoDB" id="191686at2759"/>
<feature type="domain" description="EF-hand" evidence="4">
    <location>
        <begin position="70"/>
        <end position="101"/>
    </location>
</feature>
<reference evidence="5 6" key="1">
    <citation type="journal article" date="2018" name="Gigascience">
        <title>Genomes of trombidid mites reveal novel predicted allergens and laterally-transferred genes associated with secondary metabolism.</title>
        <authorList>
            <person name="Dong X."/>
            <person name="Chaisiri K."/>
            <person name="Xia D."/>
            <person name="Armstrong S.D."/>
            <person name="Fang Y."/>
            <person name="Donnelly M.J."/>
            <person name="Kadowaki T."/>
            <person name="McGarry J.W."/>
            <person name="Darby A.C."/>
            <person name="Makepeace B.L."/>
        </authorList>
    </citation>
    <scope>NUCLEOTIDE SEQUENCE [LARGE SCALE GENOMIC DNA]</scope>
    <source>
        <strain evidence="5">UoL-WK</strain>
    </source>
</reference>
<dbReference type="CDD" id="cd00051">
    <property type="entry name" value="EFh"/>
    <property type="match status" value="1"/>
</dbReference>
<dbReference type="PROSITE" id="PS50222">
    <property type="entry name" value="EF_HAND_2"/>
    <property type="match status" value="2"/>
</dbReference>
<protein>
    <recommendedName>
        <fullName evidence="4">EF-hand domain-containing protein</fullName>
    </recommendedName>
</protein>
<feature type="domain" description="EF-hand" evidence="4">
    <location>
        <begin position="22"/>
        <end position="57"/>
    </location>
</feature>
<evidence type="ECO:0000313" key="6">
    <source>
        <dbReference type="Proteomes" id="UP000285301"/>
    </source>
</evidence>
<dbReference type="Gene3D" id="1.10.238.10">
    <property type="entry name" value="EF-hand"/>
    <property type="match status" value="1"/>
</dbReference>
<evidence type="ECO:0000259" key="4">
    <source>
        <dbReference type="PROSITE" id="PS50222"/>
    </source>
</evidence>
<keyword evidence="2" id="KW-0677">Repeat</keyword>
<dbReference type="InterPro" id="IPR028846">
    <property type="entry name" value="Recoverin"/>
</dbReference>
<comment type="caution">
    <text evidence="5">The sequence shown here is derived from an EMBL/GenBank/DDBJ whole genome shotgun (WGS) entry which is preliminary data.</text>
</comment>
<gene>
    <name evidence="5" type="ORF">B4U79_06586</name>
</gene>
<evidence type="ECO:0000313" key="5">
    <source>
        <dbReference type="EMBL" id="RWS04870.1"/>
    </source>
</evidence>
<dbReference type="InterPro" id="IPR018247">
    <property type="entry name" value="EF_Hand_1_Ca_BS"/>
</dbReference>
<accession>A0A443QPC0</accession>
<dbReference type="PANTHER" id="PTHR23055">
    <property type="entry name" value="CALCIUM BINDING PROTEINS"/>
    <property type="match status" value="1"/>
</dbReference>
<dbReference type="Pfam" id="PF13499">
    <property type="entry name" value="EF-hand_7"/>
    <property type="match status" value="1"/>
</dbReference>
<dbReference type="Proteomes" id="UP000285301">
    <property type="component" value="Unassembled WGS sequence"/>
</dbReference>
<keyword evidence="1" id="KW-0479">Metal-binding</keyword>
<keyword evidence="3" id="KW-0106">Calcium</keyword>
<feature type="non-terminal residue" evidence="5">
    <location>
        <position position="101"/>
    </location>
</feature>
<dbReference type="PRINTS" id="PR00450">
    <property type="entry name" value="RECOVERIN"/>
</dbReference>
<keyword evidence="6" id="KW-1185">Reference proteome</keyword>